<dbReference type="Proteomes" id="UP000324252">
    <property type="component" value="Unassembled WGS sequence"/>
</dbReference>
<comment type="subcellular location">
    <subcellularLocation>
        <location evidence="1 7">Cell membrane</location>
        <topology evidence="1 7">Multi-pass membrane protein</topology>
    </subcellularLocation>
</comment>
<comment type="similarity">
    <text evidence="7">Belongs to the binding-protein-dependent transport system permease family.</text>
</comment>
<dbReference type="InterPro" id="IPR000515">
    <property type="entry name" value="MetI-like"/>
</dbReference>
<gene>
    <name evidence="9" type="ORF">SAMN05444142_10862</name>
</gene>
<feature type="transmembrane region" description="Helical" evidence="7">
    <location>
        <begin position="91"/>
        <end position="115"/>
    </location>
</feature>
<feature type="transmembrane region" description="Helical" evidence="7">
    <location>
        <begin position="202"/>
        <end position="224"/>
    </location>
</feature>
<keyword evidence="4 7" id="KW-0812">Transmembrane</keyword>
<proteinExistence type="inferred from homology"/>
<dbReference type="GO" id="GO:0005886">
    <property type="term" value="C:plasma membrane"/>
    <property type="evidence" value="ECO:0007669"/>
    <property type="project" value="UniProtKB-SubCell"/>
</dbReference>
<dbReference type="CDD" id="cd06261">
    <property type="entry name" value="TM_PBP2"/>
    <property type="match status" value="1"/>
</dbReference>
<protein>
    <submittedName>
        <fullName evidence="9">Carbohydrate ABC transporter membrane protein 2, CUT1 family</fullName>
    </submittedName>
</protein>
<feature type="transmembrane region" description="Helical" evidence="7">
    <location>
        <begin position="127"/>
        <end position="148"/>
    </location>
</feature>
<keyword evidence="3" id="KW-1003">Cell membrane</keyword>
<evidence type="ECO:0000313" key="9">
    <source>
        <dbReference type="EMBL" id="SHK71176.1"/>
    </source>
</evidence>
<keyword evidence="2 7" id="KW-0813">Transport</keyword>
<accession>A0A1H0L3K0</accession>
<feature type="transmembrane region" description="Helical" evidence="7">
    <location>
        <begin position="260"/>
        <end position="281"/>
    </location>
</feature>
<dbReference type="PANTHER" id="PTHR43744">
    <property type="entry name" value="ABC TRANSPORTER PERMEASE PROTEIN MG189-RELATED-RELATED"/>
    <property type="match status" value="1"/>
</dbReference>
<evidence type="ECO:0000259" key="8">
    <source>
        <dbReference type="PROSITE" id="PS50928"/>
    </source>
</evidence>
<sequence length="296" mass="32620">MSLIQTASAPMAPLMTRAAQALKGLTPGKVLTFLVLLGGAWVVIFPYVWMISSSLKPTDEVYDADFTIWPKTFAGVQNYLDVLIEQPYPTFLLNSLIVCAGVLAVQLVTAIPAAYALAKLKFRGATILLGTVIACITIPINVTSIPLYLGLVRAGLLDTYFSMMFPFLVSVFAIFLFRQFFKSYPESIIEAARVDGFSEIEIVLRLIVPAAVPAVAAFSVFSFVAHWNDLYWPLIVVQSQDKMTASLSMMQYRSEFDINYGRTFAAATVVTIPMLIVFFFARRAFVRGITMSGVKG</sequence>
<dbReference type="InterPro" id="IPR035906">
    <property type="entry name" value="MetI-like_sf"/>
</dbReference>
<keyword evidence="5 7" id="KW-1133">Transmembrane helix</keyword>
<name>A0A1H0L3K0_9RHOB</name>
<evidence type="ECO:0000256" key="7">
    <source>
        <dbReference type="RuleBase" id="RU363032"/>
    </source>
</evidence>
<dbReference type="EMBL" id="FQZZ01000008">
    <property type="protein sequence ID" value="SHK71176.1"/>
    <property type="molecule type" value="Genomic_DNA"/>
</dbReference>
<evidence type="ECO:0000256" key="3">
    <source>
        <dbReference type="ARBA" id="ARBA00022475"/>
    </source>
</evidence>
<evidence type="ECO:0000256" key="6">
    <source>
        <dbReference type="ARBA" id="ARBA00023136"/>
    </source>
</evidence>
<evidence type="ECO:0000256" key="4">
    <source>
        <dbReference type="ARBA" id="ARBA00022692"/>
    </source>
</evidence>
<evidence type="ECO:0000256" key="1">
    <source>
        <dbReference type="ARBA" id="ARBA00004651"/>
    </source>
</evidence>
<feature type="domain" description="ABC transmembrane type-1" evidence="8">
    <location>
        <begin position="92"/>
        <end position="281"/>
    </location>
</feature>
<dbReference type="Gene3D" id="1.10.3720.10">
    <property type="entry name" value="MetI-like"/>
    <property type="match status" value="1"/>
</dbReference>
<organism evidence="9 10">
    <name type="scientific">Lutimaribacter pacificus</name>
    <dbReference type="NCBI Taxonomy" id="391948"/>
    <lineage>
        <taxon>Bacteria</taxon>
        <taxon>Pseudomonadati</taxon>
        <taxon>Pseudomonadota</taxon>
        <taxon>Alphaproteobacteria</taxon>
        <taxon>Rhodobacterales</taxon>
        <taxon>Roseobacteraceae</taxon>
        <taxon>Lutimaribacter</taxon>
    </lineage>
</organism>
<keyword evidence="10" id="KW-1185">Reference proteome</keyword>
<evidence type="ECO:0000256" key="2">
    <source>
        <dbReference type="ARBA" id="ARBA00022448"/>
    </source>
</evidence>
<evidence type="ECO:0000256" key="5">
    <source>
        <dbReference type="ARBA" id="ARBA00022989"/>
    </source>
</evidence>
<evidence type="ECO:0000313" key="10">
    <source>
        <dbReference type="Proteomes" id="UP000324252"/>
    </source>
</evidence>
<dbReference type="GO" id="GO:0055085">
    <property type="term" value="P:transmembrane transport"/>
    <property type="evidence" value="ECO:0007669"/>
    <property type="project" value="InterPro"/>
</dbReference>
<reference evidence="9 10" key="1">
    <citation type="submission" date="2016-11" db="EMBL/GenBank/DDBJ databases">
        <authorList>
            <person name="Varghese N."/>
            <person name="Submissions S."/>
        </authorList>
    </citation>
    <scope>NUCLEOTIDE SEQUENCE [LARGE SCALE GENOMIC DNA]</scope>
    <source>
        <strain evidence="9 10">DSM 29620</strain>
    </source>
</reference>
<dbReference type="AlphaFoldDB" id="A0A1H0L3K0"/>
<feature type="transmembrane region" description="Helical" evidence="7">
    <location>
        <begin position="30"/>
        <end position="49"/>
    </location>
</feature>
<dbReference type="RefSeq" id="WP_223228111.1">
    <property type="nucleotide sequence ID" value="NZ_FNIO01000007.1"/>
</dbReference>
<dbReference type="Pfam" id="PF00528">
    <property type="entry name" value="BPD_transp_1"/>
    <property type="match status" value="1"/>
</dbReference>
<dbReference type="PANTHER" id="PTHR43744:SF12">
    <property type="entry name" value="ABC TRANSPORTER PERMEASE PROTEIN MG189-RELATED"/>
    <property type="match status" value="1"/>
</dbReference>
<dbReference type="SUPFAM" id="SSF161098">
    <property type="entry name" value="MetI-like"/>
    <property type="match status" value="1"/>
</dbReference>
<dbReference type="PROSITE" id="PS50928">
    <property type="entry name" value="ABC_TM1"/>
    <property type="match status" value="1"/>
</dbReference>
<keyword evidence="6 7" id="KW-0472">Membrane</keyword>
<feature type="transmembrane region" description="Helical" evidence="7">
    <location>
        <begin position="160"/>
        <end position="181"/>
    </location>
</feature>